<proteinExistence type="predicted"/>
<dbReference type="AlphaFoldDB" id="A0A6C0KDP9"/>
<keyword evidence="1" id="KW-0472">Membrane</keyword>
<sequence length="297" mass="32570">MSGSSIQIHNKTTCTAYARWTGALSASVQFDGSHTKLQDNFITTWKFEYSADSADNFVTISFPRDTVATVIIWAESNKRVSWLPQDLNPGINPNCTYMSVQIAYKRFDYFISAEEGLCNGFGVAGVHNTIFGTQGPYTDAIIPSDKNASFNCNVSSNAACSVNASHASDTTEAVNCCLNFMNDLSFRPPTGYCKLLGDTNKNVRCWSHDTQIQTVVATTLAVTVTPLSQDVASKFTPYLEALQRTHNTAAVNLCTSVSPTRGLLGCKQKITLSLKILTFFVLVAFVAIVSFWSYQYN</sequence>
<feature type="transmembrane region" description="Helical" evidence="1">
    <location>
        <begin position="276"/>
        <end position="294"/>
    </location>
</feature>
<protein>
    <submittedName>
        <fullName evidence="2">Uncharacterized protein</fullName>
    </submittedName>
</protein>
<reference evidence="2" key="1">
    <citation type="journal article" date="2020" name="Nature">
        <title>Giant virus diversity and host interactions through global metagenomics.</title>
        <authorList>
            <person name="Schulz F."/>
            <person name="Roux S."/>
            <person name="Paez-Espino D."/>
            <person name="Jungbluth S."/>
            <person name="Walsh D.A."/>
            <person name="Denef V.J."/>
            <person name="McMahon K.D."/>
            <person name="Konstantinidis K.T."/>
            <person name="Eloe-Fadrosh E.A."/>
            <person name="Kyrpides N.C."/>
            <person name="Woyke T."/>
        </authorList>
    </citation>
    <scope>NUCLEOTIDE SEQUENCE</scope>
    <source>
        <strain evidence="2">GVMAG-S-1103017-68</strain>
    </source>
</reference>
<evidence type="ECO:0000256" key="1">
    <source>
        <dbReference type="SAM" id="Phobius"/>
    </source>
</evidence>
<name>A0A6C0KDP9_9ZZZZ</name>
<dbReference type="EMBL" id="MN740855">
    <property type="protein sequence ID" value="QHU15311.1"/>
    <property type="molecule type" value="Genomic_DNA"/>
</dbReference>
<keyword evidence="1" id="KW-0812">Transmembrane</keyword>
<evidence type="ECO:0000313" key="2">
    <source>
        <dbReference type="EMBL" id="QHU15311.1"/>
    </source>
</evidence>
<accession>A0A6C0KDP9</accession>
<organism evidence="2">
    <name type="scientific">viral metagenome</name>
    <dbReference type="NCBI Taxonomy" id="1070528"/>
    <lineage>
        <taxon>unclassified sequences</taxon>
        <taxon>metagenomes</taxon>
        <taxon>organismal metagenomes</taxon>
    </lineage>
</organism>
<keyword evidence="1" id="KW-1133">Transmembrane helix</keyword>